<feature type="compositionally biased region" description="Polar residues" evidence="5">
    <location>
        <begin position="1"/>
        <end position="28"/>
    </location>
</feature>
<dbReference type="EMBL" id="JADGJD010000498">
    <property type="protein sequence ID" value="KAJ3050569.1"/>
    <property type="molecule type" value="Genomic_DNA"/>
</dbReference>
<dbReference type="CDD" id="cd20568">
    <property type="entry name" value="CYCLIN_CLBs_yeast_rpt1"/>
    <property type="match status" value="1"/>
</dbReference>
<dbReference type="Pfam" id="PF02984">
    <property type="entry name" value="Cyclin_C"/>
    <property type="match status" value="1"/>
</dbReference>
<name>A0AAD5SI86_9FUNG</name>
<dbReference type="InterPro" id="IPR048258">
    <property type="entry name" value="Cyclins_cyclin-box"/>
</dbReference>
<dbReference type="SUPFAM" id="SSF47954">
    <property type="entry name" value="Cyclin-like"/>
    <property type="match status" value="2"/>
</dbReference>
<dbReference type="InterPro" id="IPR039361">
    <property type="entry name" value="Cyclin"/>
</dbReference>
<dbReference type="SMART" id="SM00385">
    <property type="entry name" value="CYCLIN"/>
    <property type="match status" value="2"/>
</dbReference>
<dbReference type="InterPro" id="IPR013763">
    <property type="entry name" value="Cyclin-like_dom"/>
</dbReference>
<dbReference type="Proteomes" id="UP001212841">
    <property type="component" value="Unassembled WGS sequence"/>
</dbReference>
<dbReference type="GO" id="GO:0044772">
    <property type="term" value="P:mitotic cell cycle phase transition"/>
    <property type="evidence" value="ECO:0007669"/>
    <property type="project" value="InterPro"/>
</dbReference>
<feature type="region of interest" description="Disordered" evidence="5">
    <location>
        <begin position="160"/>
        <end position="193"/>
    </location>
</feature>
<dbReference type="PIRSF" id="PIRSF001771">
    <property type="entry name" value="Cyclin_A_B_D_E"/>
    <property type="match status" value="1"/>
</dbReference>
<evidence type="ECO:0000259" key="6">
    <source>
        <dbReference type="SMART" id="SM00385"/>
    </source>
</evidence>
<evidence type="ECO:0000256" key="5">
    <source>
        <dbReference type="SAM" id="MobiDB-lite"/>
    </source>
</evidence>
<evidence type="ECO:0000256" key="2">
    <source>
        <dbReference type="ARBA" id="ARBA00023127"/>
    </source>
</evidence>
<feature type="region of interest" description="Disordered" evidence="5">
    <location>
        <begin position="453"/>
        <end position="481"/>
    </location>
</feature>
<dbReference type="SMART" id="SM01332">
    <property type="entry name" value="Cyclin_C"/>
    <property type="match status" value="1"/>
</dbReference>
<feature type="domain" description="Cyclin-like" evidence="6">
    <location>
        <begin position="339"/>
        <end position="420"/>
    </location>
</feature>
<evidence type="ECO:0000259" key="7">
    <source>
        <dbReference type="SMART" id="SM01332"/>
    </source>
</evidence>
<dbReference type="GO" id="GO:0051301">
    <property type="term" value="P:cell division"/>
    <property type="evidence" value="ECO:0007669"/>
    <property type="project" value="UniProtKB-KW"/>
</dbReference>
<dbReference type="PROSITE" id="PS00292">
    <property type="entry name" value="CYCLINS"/>
    <property type="match status" value="1"/>
</dbReference>
<evidence type="ECO:0000256" key="1">
    <source>
        <dbReference type="ARBA" id="ARBA00022618"/>
    </source>
</evidence>
<feature type="compositionally biased region" description="Low complexity" evidence="5">
    <location>
        <begin position="118"/>
        <end position="127"/>
    </location>
</feature>
<accession>A0AAD5SI86</accession>
<feature type="compositionally biased region" description="Low complexity" evidence="5">
    <location>
        <begin position="32"/>
        <end position="48"/>
    </location>
</feature>
<feature type="domain" description="Cyclin-like" evidence="6">
    <location>
        <begin position="242"/>
        <end position="326"/>
    </location>
</feature>
<dbReference type="InterPro" id="IPR036915">
    <property type="entry name" value="Cyclin-like_sf"/>
</dbReference>
<dbReference type="GO" id="GO:0016538">
    <property type="term" value="F:cyclin-dependent protein serine/threonine kinase regulator activity"/>
    <property type="evidence" value="ECO:0007669"/>
    <property type="project" value="InterPro"/>
</dbReference>
<reference evidence="8" key="1">
    <citation type="submission" date="2020-05" db="EMBL/GenBank/DDBJ databases">
        <title>Phylogenomic resolution of chytrid fungi.</title>
        <authorList>
            <person name="Stajich J.E."/>
            <person name="Amses K."/>
            <person name="Simmons R."/>
            <person name="Seto K."/>
            <person name="Myers J."/>
            <person name="Bonds A."/>
            <person name="Quandt C.A."/>
            <person name="Barry K."/>
            <person name="Liu P."/>
            <person name="Grigoriev I."/>
            <person name="Longcore J.E."/>
            <person name="James T.Y."/>
        </authorList>
    </citation>
    <scope>NUCLEOTIDE SEQUENCE</scope>
    <source>
        <strain evidence="8">JEL0318</strain>
    </source>
</reference>
<dbReference type="PANTHER" id="PTHR10177">
    <property type="entry name" value="CYCLINS"/>
    <property type="match status" value="1"/>
</dbReference>
<sequence length="481" mass="53910">MNQVTQRTTRSQAARATGVDQENAQVQRQLKAKAGLTTKTTTAPAAGIAKKKSTTALGSRPALADRTTLGAKETKKGNVARAQGEDKPAKGTSKAAAPAPRVVKSKVKVEAKADEENAPPSENAPAPKTKVKGAIRPTRTIKAEPQVAAIVQHRPAKTVKNEELPGQPPMKKAKTYEPEDKPPAPTYDDLDEEDANDPLMVSEYVNEIFEYMKKLEVDTLPNPNYMDDQRELQWKMRTILIDWLIEVHNKFRLLPETLYLAVNIIDRFLSMRVVSLVKLQLVGVTAMFIAAKYEEICAPSIESFIYVAEGGYTDDEILKAERYVLQVLDFSLQYPSPLSFLRRCSKADNYDPETRTMAKYFMEISLVDQRFLSHTPSKVAAAGLLLARRLLRHTGWDANLTHYSGYTEKQLADTVRLMVTYLEAPCKFEALFKKYASRKFLKVSIFAREKAETGKMRQLAFPDGEGEDRGSEMEEDEEELL</sequence>
<dbReference type="InterPro" id="IPR006671">
    <property type="entry name" value="Cyclin_N"/>
</dbReference>
<dbReference type="InterPro" id="IPR004367">
    <property type="entry name" value="Cyclin_C-dom"/>
</dbReference>
<dbReference type="InterPro" id="IPR046965">
    <property type="entry name" value="Cyclin_A/B-like"/>
</dbReference>
<dbReference type="CDD" id="cd20512">
    <property type="entry name" value="CYCLIN_CLBs_yeast_rpt2"/>
    <property type="match status" value="1"/>
</dbReference>
<evidence type="ECO:0000313" key="9">
    <source>
        <dbReference type="Proteomes" id="UP001212841"/>
    </source>
</evidence>
<dbReference type="Gene3D" id="1.10.472.10">
    <property type="entry name" value="Cyclin-like"/>
    <property type="match status" value="2"/>
</dbReference>
<protein>
    <submittedName>
        <fullName evidence="8">G2/mitotic-specific cyclin</fullName>
    </submittedName>
</protein>
<evidence type="ECO:0000256" key="3">
    <source>
        <dbReference type="ARBA" id="ARBA00023306"/>
    </source>
</evidence>
<comment type="caution">
    <text evidence="8">The sequence shown here is derived from an EMBL/GenBank/DDBJ whole genome shotgun (WGS) entry which is preliminary data.</text>
</comment>
<comment type="similarity">
    <text evidence="4">Belongs to the cyclin family.</text>
</comment>
<keyword evidence="9" id="KW-1185">Reference proteome</keyword>
<organism evidence="8 9">
    <name type="scientific">Rhizophlyctis rosea</name>
    <dbReference type="NCBI Taxonomy" id="64517"/>
    <lineage>
        <taxon>Eukaryota</taxon>
        <taxon>Fungi</taxon>
        <taxon>Fungi incertae sedis</taxon>
        <taxon>Chytridiomycota</taxon>
        <taxon>Chytridiomycota incertae sedis</taxon>
        <taxon>Chytridiomycetes</taxon>
        <taxon>Rhizophlyctidales</taxon>
        <taxon>Rhizophlyctidaceae</taxon>
        <taxon>Rhizophlyctis</taxon>
    </lineage>
</organism>
<evidence type="ECO:0000256" key="4">
    <source>
        <dbReference type="RuleBase" id="RU000383"/>
    </source>
</evidence>
<proteinExistence type="inferred from homology"/>
<dbReference type="AlphaFoldDB" id="A0AAD5SI86"/>
<keyword evidence="1" id="KW-0132">Cell division</keyword>
<feature type="region of interest" description="Disordered" evidence="5">
    <location>
        <begin position="1"/>
        <end position="134"/>
    </location>
</feature>
<dbReference type="FunFam" id="1.10.472.10:FF:000001">
    <property type="entry name" value="G2/mitotic-specific cyclin"/>
    <property type="match status" value="1"/>
</dbReference>
<keyword evidence="3" id="KW-0131">Cell cycle</keyword>
<dbReference type="Pfam" id="PF00134">
    <property type="entry name" value="Cyclin_N"/>
    <property type="match status" value="1"/>
</dbReference>
<gene>
    <name evidence="8" type="primary">CLB2</name>
    <name evidence="8" type="ORF">HK097_008429</name>
</gene>
<feature type="domain" description="Cyclin C-terminal" evidence="7">
    <location>
        <begin position="335"/>
        <end position="449"/>
    </location>
</feature>
<keyword evidence="2 4" id="KW-0195">Cyclin</keyword>
<evidence type="ECO:0000313" key="8">
    <source>
        <dbReference type="EMBL" id="KAJ3050569.1"/>
    </source>
</evidence>